<evidence type="ECO:0000256" key="1">
    <source>
        <dbReference type="SAM" id="Phobius"/>
    </source>
</evidence>
<dbReference type="Proteomes" id="UP000092594">
    <property type="component" value="Unassembled WGS sequence"/>
</dbReference>
<feature type="transmembrane region" description="Helical" evidence="1">
    <location>
        <begin position="57"/>
        <end position="79"/>
    </location>
</feature>
<name>A0AB36DUU9_9PAST</name>
<comment type="caution">
    <text evidence="2">The sequence shown here is derived from an EMBL/GenBank/DDBJ whole genome shotgun (WGS) entry which is preliminary data.</text>
</comment>
<accession>A0AB36DUU9</accession>
<keyword evidence="1" id="KW-1133">Transmembrane helix</keyword>
<keyword evidence="1" id="KW-0472">Membrane</keyword>
<sequence length="85" mass="8911">MAKNKDWVTAAIIACIFAVLGILFLGMVFVPLAAIIAIIGTIFAIKSRNTKGICLNILVWVLVFIGLITSPMLLALIGLGGAGLQ</sequence>
<evidence type="ECO:0000313" key="3">
    <source>
        <dbReference type="Proteomes" id="UP000092594"/>
    </source>
</evidence>
<proteinExistence type="predicted"/>
<gene>
    <name evidence="2" type="ORF">QV05_08675</name>
</gene>
<dbReference type="AlphaFoldDB" id="A0AB36DUU9"/>
<reference evidence="2 3" key="1">
    <citation type="submission" date="2014-11" db="EMBL/GenBank/DDBJ databases">
        <title>Pan-genome of Gallibacterium spp.</title>
        <authorList>
            <person name="Kudirkiene E."/>
            <person name="Bojesen A.M."/>
        </authorList>
    </citation>
    <scope>NUCLEOTIDE SEQUENCE [LARGE SCALE GENOMIC DNA]</scope>
    <source>
        <strain evidence="2 3">Gerl. 2740/89</strain>
    </source>
</reference>
<evidence type="ECO:0000313" key="2">
    <source>
        <dbReference type="EMBL" id="OBW99956.1"/>
    </source>
</evidence>
<feature type="transmembrane region" description="Helical" evidence="1">
    <location>
        <begin position="12"/>
        <end position="45"/>
    </location>
</feature>
<protein>
    <recommendedName>
        <fullName evidence="4">DUF4190 domain-containing protein</fullName>
    </recommendedName>
</protein>
<organism evidence="2 3">
    <name type="scientific">Gallibacterium genomosp. 1</name>
    <dbReference type="NCBI Taxonomy" id="155515"/>
    <lineage>
        <taxon>Bacteria</taxon>
        <taxon>Pseudomonadati</taxon>
        <taxon>Pseudomonadota</taxon>
        <taxon>Gammaproteobacteria</taxon>
        <taxon>Pasteurellales</taxon>
        <taxon>Pasteurellaceae</taxon>
        <taxon>Gallibacterium</taxon>
    </lineage>
</organism>
<dbReference type="EMBL" id="JTJQ01000027">
    <property type="protein sequence ID" value="OBW99956.1"/>
    <property type="molecule type" value="Genomic_DNA"/>
</dbReference>
<keyword evidence="1" id="KW-0812">Transmembrane</keyword>
<keyword evidence="3" id="KW-1185">Reference proteome</keyword>
<evidence type="ECO:0008006" key="4">
    <source>
        <dbReference type="Google" id="ProtNLM"/>
    </source>
</evidence>